<evidence type="ECO:0000256" key="1">
    <source>
        <dbReference type="SAM" id="MobiDB-lite"/>
    </source>
</evidence>
<sequence length="380" mass="41328">MPKKKGNLQNALQAHSRSQDQKARAEAAAQAQKRKLESIKTGGSKQNKDRAQKRRKTEEPTSSTKTGSSPSRAAGTSLGQPKSPASGRQRRQKVVQPFASDDSILLVGEGKKNFARTFLWTTTQPPHSLPAKQILATAYDTEEECYRKYPDAEEHISKIRHIARQQGITYECVAFGIDAGNLTGSKMITGGKKGDAIRRFSKIWFGFPHVGAGHKDETRNILANQLLLLRFFVSAASVLTKGPMPAWAEASTNAKRKRKAADSDDEAEEQDDDDDFGSDDETGPYHSARGPASTFGISHMIAPNRAGSVLVTLRNCSPYTKWDVPTLAKRAQAMLPIISRSAPSLPKGQRVPSSNDLASAFPDVKKSYAVIQPSQDGGLG</sequence>
<evidence type="ECO:0000313" key="3">
    <source>
        <dbReference type="EMBL" id="KAK0558022.1"/>
    </source>
</evidence>
<evidence type="ECO:0000259" key="2">
    <source>
        <dbReference type="Pfam" id="PF10354"/>
    </source>
</evidence>
<evidence type="ECO:0000313" key="4">
    <source>
        <dbReference type="Proteomes" id="UP001176517"/>
    </source>
</evidence>
<feature type="compositionally biased region" description="Polar residues" evidence="1">
    <location>
        <begin position="7"/>
        <end position="16"/>
    </location>
</feature>
<dbReference type="Pfam" id="PF10354">
    <property type="entry name" value="BMT5-like"/>
    <property type="match status" value="1"/>
</dbReference>
<comment type="caution">
    <text evidence="3">The sequence shown here is derived from an EMBL/GenBank/DDBJ whole genome shotgun (WGS) entry which is preliminary data.</text>
</comment>
<keyword evidence="4" id="KW-1185">Reference proteome</keyword>
<dbReference type="GO" id="GO:0070475">
    <property type="term" value="P:rRNA base methylation"/>
    <property type="evidence" value="ECO:0007669"/>
    <property type="project" value="InterPro"/>
</dbReference>
<dbReference type="GO" id="GO:0070042">
    <property type="term" value="F:rRNA (uridine-N3-)-methyltransferase activity"/>
    <property type="evidence" value="ECO:0007669"/>
    <property type="project" value="InterPro"/>
</dbReference>
<feature type="region of interest" description="Disordered" evidence="1">
    <location>
        <begin position="248"/>
        <end position="289"/>
    </location>
</feature>
<dbReference type="PANTHER" id="PTHR11538">
    <property type="entry name" value="PHENYLALANYL-TRNA SYNTHETASE"/>
    <property type="match status" value="1"/>
</dbReference>
<dbReference type="AlphaFoldDB" id="A0AAN6GWI3"/>
<feature type="region of interest" description="Disordered" evidence="1">
    <location>
        <begin position="1"/>
        <end position="97"/>
    </location>
</feature>
<name>A0AAN6GWI3_9BASI</name>
<feature type="compositionally biased region" description="Low complexity" evidence="1">
    <location>
        <begin position="60"/>
        <end position="71"/>
    </location>
</feature>
<gene>
    <name evidence="3" type="ORF">OC846_000014</name>
</gene>
<dbReference type="EMBL" id="JAPDMZ010000001">
    <property type="protein sequence ID" value="KAK0558022.1"/>
    <property type="molecule type" value="Genomic_DNA"/>
</dbReference>
<dbReference type="GO" id="GO:0005737">
    <property type="term" value="C:cytoplasm"/>
    <property type="evidence" value="ECO:0007669"/>
    <property type="project" value="TreeGrafter"/>
</dbReference>
<dbReference type="PANTHER" id="PTHR11538:SF26">
    <property type="entry name" value="FERREDOXIN-FOLD ANTICODON-BINDING DOMAIN-CONTAINING PROTEIN 1"/>
    <property type="match status" value="1"/>
</dbReference>
<feature type="compositionally biased region" description="Acidic residues" evidence="1">
    <location>
        <begin position="263"/>
        <end position="282"/>
    </location>
</feature>
<feature type="domain" description="25S rRNA (uridine-N(3))-methyltransferase BMT5-like" evidence="2">
    <location>
        <begin position="105"/>
        <end position="333"/>
    </location>
</feature>
<dbReference type="InterPro" id="IPR019446">
    <property type="entry name" value="BMT5-like"/>
</dbReference>
<proteinExistence type="predicted"/>
<reference evidence="3" key="1">
    <citation type="journal article" date="2023" name="PhytoFront">
        <title>Draft Genome Resources of Seven Strains of Tilletia horrida, Causal Agent of Kernel Smut of Rice.</title>
        <authorList>
            <person name="Khanal S."/>
            <person name="Antony Babu S."/>
            <person name="Zhou X.G."/>
        </authorList>
    </citation>
    <scope>NUCLEOTIDE SEQUENCE</scope>
    <source>
        <strain evidence="3">TX6</strain>
    </source>
</reference>
<organism evidence="3 4">
    <name type="scientific">Tilletia horrida</name>
    <dbReference type="NCBI Taxonomy" id="155126"/>
    <lineage>
        <taxon>Eukaryota</taxon>
        <taxon>Fungi</taxon>
        <taxon>Dikarya</taxon>
        <taxon>Basidiomycota</taxon>
        <taxon>Ustilaginomycotina</taxon>
        <taxon>Exobasidiomycetes</taxon>
        <taxon>Tilletiales</taxon>
        <taxon>Tilletiaceae</taxon>
        <taxon>Tilletia</taxon>
    </lineage>
</organism>
<protein>
    <recommendedName>
        <fullName evidence="2">25S rRNA (uridine-N(3))-methyltransferase BMT5-like domain-containing protein</fullName>
    </recommendedName>
</protein>
<accession>A0AAN6GWI3</accession>
<dbReference type="Proteomes" id="UP001176517">
    <property type="component" value="Unassembled WGS sequence"/>
</dbReference>